<dbReference type="Proteomes" id="UP001442841">
    <property type="component" value="Chromosome"/>
</dbReference>
<dbReference type="Gene3D" id="3.30.70.100">
    <property type="match status" value="1"/>
</dbReference>
<reference evidence="1 2" key="1">
    <citation type="submission" date="2024-04" db="EMBL/GenBank/DDBJ databases">
        <title>Isolation of an actinomycete strain from pig manure.</title>
        <authorList>
            <person name="Gong T."/>
            <person name="Yu Z."/>
            <person name="An M."/>
            <person name="Wei C."/>
            <person name="Yang W."/>
            <person name="Liu L."/>
        </authorList>
    </citation>
    <scope>NUCLEOTIDE SEQUENCE [LARGE SCALE GENOMIC DNA]</scope>
    <source>
        <strain evidence="1 2">ZF39</strain>
    </source>
</reference>
<dbReference type="NCBIfam" id="NF008333">
    <property type="entry name" value="PRK11118.1"/>
    <property type="match status" value="1"/>
</dbReference>
<proteinExistence type="predicted"/>
<dbReference type="EMBL" id="CP154795">
    <property type="protein sequence ID" value="XAN09019.1"/>
    <property type="molecule type" value="Genomic_DNA"/>
</dbReference>
<name>A0ABZ3FWB6_9ACTN</name>
<organism evidence="1 2">
    <name type="scientific">Ammonicoccus fulvus</name>
    <dbReference type="NCBI Taxonomy" id="3138240"/>
    <lineage>
        <taxon>Bacteria</taxon>
        <taxon>Bacillati</taxon>
        <taxon>Actinomycetota</taxon>
        <taxon>Actinomycetes</taxon>
        <taxon>Propionibacteriales</taxon>
        <taxon>Propionibacteriaceae</taxon>
        <taxon>Ammonicoccus</taxon>
    </lineage>
</organism>
<keyword evidence="2" id="KW-1185">Reference proteome</keyword>
<protein>
    <submittedName>
        <fullName evidence="1">Monooxygenase</fullName>
    </submittedName>
</protein>
<dbReference type="Pfam" id="PF08803">
    <property type="entry name" value="ydhR"/>
    <property type="match status" value="1"/>
</dbReference>
<dbReference type="PANTHER" id="PTHR39169">
    <property type="match status" value="1"/>
</dbReference>
<evidence type="ECO:0000313" key="1">
    <source>
        <dbReference type="EMBL" id="XAN09019.1"/>
    </source>
</evidence>
<keyword evidence="1" id="KW-0503">Monooxygenase</keyword>
<dbReference type="GO" id="GO:0004497">
    <property type="term" value="F:monooxygenase activity"/>
    <property type="evidence" value="ECO:0007669"/>
    <property type="project" value="UniProtKB-KW"/>
</dbReference>
<keyword evidence="1" id="KW-0560">Oxidoreductase</keyword>
<sequence>MAVIAQFDFPAEGPWGEEMSQAYAGLAESIANEPGLRWKIWTENAETKMAGGIYLFDDMASAHAYAEMHTARLQSFGVTGIRALFFEVNEALTRTDRGPIS</sequence>
<gene>
    <name evidence="1" type="ORF">AADG42_17440</name>
</gene>
<dbReference type="SUPFAM" id="SSF54909">
    <property type="entry name" value="Dimeric alpha+beta barrel"/>
    <property type="match status" value="1"/>
</dbReference>
<dbReference type="InterPro" id="IPR011008">
    <property type="entry name" value="Dimeric_a/b-barrel"/>
</dbReference>
<accession>A0ABZ3FWB6</accession>
<dbReference type="InterPro" id="IPR014910">
    <property type="entry name" value="YdhR"/>
</dbReference>
<dbReference type="PANTHER" id="PTHR39169:SF1">
    <property type="entry name" value="MONOOXYGENASE YDHR-RELATED"/>
    <property type="match status" value="1"/>
</dbReference>
<dbReference type="RefSeq" id="WP_425310453.1">
    <property type="nucleotide sequence ID" value="NZ_CP154795.1"/>
</dbReference>
<evidence type="ECO:0000313" key="2">
    <source>
        <dbReference type="Proteomes" id="UP001442841"/>
    </source>
</evidence>